<evidence type="ECO:0000259" key="4">
    <source>
        <dbReference type="Pfam" id="PF10342"/>
    </source>
</evidence>
<dbReference type="InterPro" id="IPR018466">
    <property type="entry name" value="Kre9/Knh1-like_N"/>
</dbReference>
<proteinExistence type="predicted"/>
<feature type="region of interest" description="Disordered" evidence="2">
    <location>
        <begin position="135"/>
        <end position="166"/>
    </location>
</feature>
<feature type="signal peptide" evidence="3">
    <location>
        <begin position="1"/>
        <end position="16"/>
    </location>
</feature>
<feature type="chain" id="PRO_5002222871" description="Yeast cell wall synthesis Kre9/Knh1-like N-terminal domain-containing protein" evidence="3">
    <location>
        <begin position="17"/>
        <end position="188"/>
    </location>
</feature>
<dbReference type="AlphaFoldDB" id="A0A0C9XL80"/>
<keyword evidence="6" id="KW-1185">Reference proteome</keyword>
<dbReference type="HOGENOM" id="CLU_088618_3_0_1"/>
<dbReference type="EMBL" id="KN838671">
    <property type="protein sequence ID" value="KIJ98336.1"/>
    <property type="molecule type" value="Genomic_DNA"/>
</dbReference>
<dbReference type="STRING" id="1095629.A0A0C9XL80"/>
<dbReference type="PANTHER" id="PTHR35185:SF1">
    <property type="entry name" value="UPF0619 GPI-ANCHORED MEMBRANE PROTEIN C1322.10"/>
    <property type="match status" value="1"/>
</dbReference>
<dbReference type="Proteomes" id="UP000054477">
    <property type="component" value="Unassembled WGS sequence"/>
</dbReference>
<dbReference type="PANTHER" id="PTHR35185">
    <property type="entry name" value="SERINE/THREONINE-RICH PROTEIN ADG2-RELATED"/>
    <property type="match status" value="1"/>
</dbReference>
<dbReference type="Pfam" id="PF10342">
    <property type="entry name" value="Kre9_KNH"/>
    <property type="match status" value="1"/>
</dbReference>
<accession>A0A0C9XL80</accession>
<feature type="domain" description="Yeast cell wall synthesis Kre9/Knh1-like N-terminal" evidence="4">
    <location>
        <begin position="21"/>
        <end position="115"/>
    </location>
</feature>
<evidence type="ECO:0000256" key="3">
    <source>
        <dbReference type="SAM" id="SignalP"/>
    </source>
</evidence>
<dbReference type="OrthoDB" id="5316007at2759"/>
<protein>
    <recommendedName>
        <fullName evidence="4">Yeast cell wall synthesis Kre9/Knh1-like N-terminal domain-containing protein</fullName>
    </recommendedName>
</protein>
<keyword evidence="1 3" id="KW-0732">Signal</keyword>
<evidence type="ECO:0000313" key="5">
    <source>
        <dbReference type="EMBL" id="KIJ98336.1"/>
    </source>
</evidence>
<gene>
    <name evidence="5" type="ORF">K443DRAFT_680864</name>
</gene>
<dbReference type="InterPro" id="IPR052479">
    <property type="entry name" value="GPI-anchor_Adhesion_Reg"/>
</dbReference>
<reference evidence="6" key="2">
    <citation type="submission" date="2015-01" db="EMBL/GenBank/DDBJ databases">
        <title>Evolutionary Origins and Diversification of the Mycorrhizal Mutualists.</title>
        <authorList>
            <consortium name="DOE Joint Genome Institute"/>
            <consortium name="Mycorrhizal Genomics Consortium"/>
            <person name="Kohler A."/>
            <person name="Kuo A."/>
            <person name="Nagy L.G."/>
            <person name="Floudas D."/>
            <person name="Copeland A."/>
            <person name="Barry K.W."/>
            <person name="Cichocki N."/>
            <person name="Veneault-Fourrey C."/>
            <person name="LaButti K."/>
            <person name="Lindquist E.A."/>
            <person name="Lipzen A."/>
            <person name="Lundell T."/>
            <person name="Morin E."/>
            <person name="Murat C."/>
            <person name="Riley R."/>
            <person name="Ohm R."/>
            <person name="Sun H."/>
            <person name="Tunlid A."/>
            <person name="Henrissat B."/>
            <person name="Grigoriev I.V."/>
            <person name="Hibbett D.S."/>
            <person name="Martin F."/>
        </authorList>
    </citation>
    <scope>NUCLEOTIDE SEQUENCE [LARGE SCALE GENOMIC DNA]</scope>
    <source>
        <strain evidence="6">LaAM-08-1</strain>
    </source>
</reference>
<name>A0A0C9XL80_9AGAR</name>
<reference evidence="5 6" key="1">
    <citation type="submission" date="2014-04" db="EMBL/GenBank/DDBJ databases">
        <authorList>
            <consortium name="DOE Joint Genome Institute"/>
            <person name="Kuo A."/>
            <person name="Kohler A."/>
            <person name="Nagy L.G."/>
            <person name="Floudas D."/>
            <person name="Copeland A."/>
            <person name="Barry K.W."/>
            <person name="Cichocki N."/>
            <person name="Veneault-Fourrey C."/>
            <person name="LaButti K."/>
            <person name="Lindquist E.A."/>
            <person name="Lipzen A."/>
            <person name="Lundell T."/>
            <person name="Morin E."/>
            <person name="Murat C."/>
            <person name="Sun H."/>
            <person name="Tunlid A."/>
            <person name="Henrissat B."/>
            <person name="Grigoriev I.V."/>
            <person name="Hibbett D.S."/>
            <person name="Martin F."/>
            <person name="Nordberg H.P."/>
            <person name="Cantor M.N."/>
            <person name="Hua S.X."/>
        </authorList>
    </citation>
    <scope>NUCLEOTIDE SEQUENCE [LARGE SCALE GENOMIC DNA]</scope>
    <source>
        <strain evidence="5 6">LaAM-08-1</strain>
    </source>
</reference>
<evidence type="ECO:0000256" key="1">
    <source>
        <dbReference type="ARBA" id="ARBA00022729"/>
    </source>
</evidence>
<sequence>MRSILFLLAFISSAFAYTVTSPNSNQGWTNQGAQLLTWTRVNTDRLNFTVVLTNQNITGFQSLVLATSVDGTLGTASMNTPSGGWPAPGSSFRVNLVQDSNDLDAILAQSNQFNITQGTSTISSSSTKVSSKVSATGSATNSATGTATGSAGSTSTQTSPSQSNNAVKSEFTMSSLLVFVSMMGFVLS</sequence>
<evidence type="ECO:0000313" key="6">
    <source>
        <dbReference type="Proteomes" id="UP000054477"/>
    </source>
</evidence>
<evidence type="ECO:0000256" key="2">
    <source>
        <dbReference type="SAM" id="MobiDB-lite"/>
    </source>
</evidence>
<organism evidence="5 6">
    <name type="scientific">Laccaria amethystina LaAM-08-1</name>
    <dbReference type="NCBI Taxonomy" id="1095629"/>
    <lineage>
        <taxon>Eukaryota</taxon>
        <taxon>Fungi</taxon>
        <taxon>Dikarya</taxon>
        <taxon>Basidiomycota</taxon>
        <taxon>Agaricomycotina</taxon>
        <taxon>Agaricomycetes</taxon>
        <taxon>Agaricomycetidae</taxon>
        <taxon>Agaricales</taxon>
        <taxon>Agaricineae</taxon>
        <taxon>Hydnangiaceae</taxon>
        <taxon>Laccaria</taxon>
    </lineage>
</organism>